<dbReference type="AlphaFoldDB" id="X0Z214"/>
<accession>X0Z214</accession>
<name>X0Z214_9ZZZZ</name>
<organism evidence="1">
    <name type="scientific">marine sediment metagenome</name>
    <dbReference type="NCBI Taxonomy" id="412755"/>
    <lineage>
        <taxon>unclassified sequences</taxon>
        <taxon>metagenomes</taxon>
        <taxon>ecological metagenomes</taxon>
    </lineage>
</organism>
<sequence length="127" mass="14868">MEDEILSDEDKSQFNAGIATLQRCNEIKKFLAASSGDPESCLKYIKMFYKELYPMMSMTKKSNERSIQVAYWQKGKEIEKKFAEGIQINQDDRDFLDEWELELRDIEQVKNMNIPKTADSRWGLAGR</sequence>
<dbReference type="EMBL" id="BART01005852">
    <property type="protein sequence ID" value="GAG54528.1"/>
    <property type="molecule type" value="Genomic_DNA"/>
</dbReference>
<comment type="caution">
    <text evidence="1">The sequence shown here is derived from an EMBL/GenBank/DDBJ whole genome shotgun (WGS) entry which is preliminary data.</text>
</comment>
<gene>
    <name evidence="1" type="ORF">S01H4_13269</name>
</gene>
<proteinExistence type="predicted"/>
<protein>
    <submittedName>
        <fullName evidence="1">Uncharacterized protein</fullName>
    </submittedName>
</protein>
<reference evidence="1" key="1">
    <citation type="journal article" date="2014" name="Front. Microbiol.">
        <title>High frequency of phylogenetically diverse reductive dehalogenase-homologous genes in deep subseafloor sedimentary metagenomes.</title>
        <authorList>
            <person name="Kawai M."/>
            <person name="Futagami T."/>
            <person name="Toyoda A."/>
            <person name="Takaki Y."/>
            <person name="Nishi S."/>
            <person name="Hori S."/>
            <person name="Arai W."/>
            <person name="Tsubouchi T."/>
            <person name="Morono Y."/>
            <person name="Uchiyama I."/>
            <person name="Ito T."/>
            <person name="Fujiyama A."/>
            <person name="Inagaki F."/>
            <person name="Takami H."/>
        </authorList>
    </citation>
    <scope>NUCLEOTIDE SEQUENCE</scope>
    <source>
        <strain evidence="1">Expedition CK06-06</strain>
    </source>
</reference>
<evidence type="ECO:0000313" key="1">
    <source>
        <dbReference type="EMBL" id="GAG54528.1"/>
    </source>
</evidence>